<protein>
    <submittedName>
        <fullName evidence="1">Uncharacterized protein</fullName>
    </submittedName>
</protein>
<evidence type="ECO:0000313" key="2">
    <source>
        <dbReference type="Proteomes" id="UP001597541"/>
    </source>
</evidence>
<reference evidence="2" key="1">
    <citation type="journal article" date="2019" name="Int. J. Syst. Evol. Microbiol.">
        <title>The Global Catalogue of Microorganisms (GCM) 10K type strain sequencing project: providing services to taxonomists for standard genome sequencing and annotation.</title>
        <authorList>
            <consortium name="The Broad Institute Genomics Platform"/>
            <consortium name="The Broad Institute Genome Sequencing Center for Infectious Disease"/>
            <person name="Wu L."/>
            <person name="Ma J."/>
        </authorList>
    </citation>
    <scope>NUCLEOTIDE SEQUENCE [LARGE SCALE GENOMIC DNA]</scope>
    <source>
        <strain evidence="2">KCTC 3950</strain>
    </source>
</reference>
<organism evidence="1 2">
    <name type="scientific">Paenibacillus gansuensis</name>
    <dbReference type="NCBI Taxonomy" id="306542"/>
    <lineage>
        <taxon>Bacteria</taxon>
        <taxon>Bacillati</taxon>
        <taxon>Bacillota</taxon>
        <taxon>Bacilli</taxon>
        <taxon>Bacillales</taxon>
        <taxon>Paenibacillaceae</taxon>
        <taxon>Paenibacillus</taxon>
    </lineage>
</organism>
<name>A0ABW5PLE5_9BACL</name>
<dbReference type="EMBL" id="JBHUME010000014">
    <property type="protein sequence ID" value="MFD2614892.1"/>
    <property type="molecule type" value="Genomic_DNA"/>
</dbReference>
<proteinExistence type="predicted"/>
<comment type="caution">
    <text evidence="1">The sequence shown here is derived from an EMBL/GenBank/DDBJ whole genome shotgun (WGS) entry which is preliminary data.</text>
</comment>
<keyword evidence="2" id="KW-1185">Reference proteome</keyword>
<evidence type="ECO:0000313" key="1">
    <source>
        <dbReference type="EMBL" id="MFD2614892.1"/>
    </source>
</evidence>
<dbReference type="RefSeq" id="WP_377606240.1">
    <property type="nucleotide sequence ID" value="NZ_JBHUME010000014.1"/>
</dbReference>
<gene>
    <name evidence="1" type="ORF">ACFSUF_20975</name>
</gene>
<sequence>MIFAKTTTLFALQPVDQLPLQPAARAGVLPTEIKLWKKNYSEQR</sequence>
<accession>A0ABW5PLE5</accession>
<dbReference type="Proteomes" id="UP001597541">
    <property type="component" value="Unassembled WGS sequence"/>
</dbReference>